<evidence type="ECO:0000256" key="6">
    <source>
        <dbReference type="SAM" id="Phobius"/>
    </source>
</evidence>
<name>A0A5J4FY28_9FLAO</name>
<evidence type="ECO:0000313" key="8">
    <source>
        <dbReference type="Proteomes" id="UP000326994"/>
    </source>
</evidence>
<keyword evidence="3 6" id="KW-1133">Transmembrane helix</keyword>
<evidence type="ECO:0000256" key="3">
    <source>
        <dbReference type="ARBA" id="ARBA00022989"/>
    </source>
</evidence>
<evidence type="ECO:0000256" key="5">
    <source>
        <dbReference type="SAM" id="MobiDB-lite"/>
    </source>
</evidence>
<dbReference type="GO" id="GO:0009403">
    <property type="term" value="P:toxin biosynthetic process"/>
    <property type="evidence" value="ECO:0007669"/>
    <property type="project" value="InterPro"/>
</dbReference>
<evidence type="ECO:0000256" key="1">
    <source>
        <dbReference type="ARBA" id="ARBA00004141"/>
    </source>
</evidence>
<feature type="compositionally biased region" description="Acidic residues" evidence="5">
    <location>
        <begin position="168"/>
        <end position="189"/>
    </location>
</feature>
<dbReference type="EMBL" id="BKCF01000001">
    <property type="protein sequence ID" value="GEQ85016.1"/>
    <property type="molecule type" value="Genomic_DNA"/>
</dbReference>
<dbReference type="OrthoDB" id="9799585at2"/>
<organism evidence="7 8">
    <name type="scientific">Patiriisocius marinistellae</name>
    <dbReference type="NCBI Taxonomy" id="2494560"/>
    <lineage>
        <taxon>Bacteria</taxon>
        <taxon>Pseudomonadati</taxon>
        <taxon>Bacteroidota</taxon>
        <taxon>Flavobacteriia</taxon>
        <taxon>Flavobacteriales</taxon>
        <taxon>Flavobacteriaceae</taxon>
        <taxon>Patiriisocius</taxon>
    </lineage>
</organism>
<reference evidence="7 8" key="1">
    <citation type="submission" date="2019-08" db="EMBL/GenBank/DDBJ databases">
        <title>Ulvibacter marinistellae sp. nov., isolated from a starfish, Patiria pectinifera.</title>
        <authorList>
            <person name="Kawano K."/>
            <person name="Ushijima N."/>
            <person name="Kihara M."/>
            <person name="Itoh H."/>
        </authorList>
    </citation>
    <scope>NUCLEOTIDE SEQUENCE [LARGE SCALE GENOMIC DNA]</scope>
    <source>
        <strain evidence="7 8">KK4</strain>
    </source>
</reference>
<sequence length="189" mass="20620">MSIIDIILGIILIYAFYRGLSQGLFSTLASLLGLILGVYGAMYFSGYAADYLANNVDWNEQTIQLAAFAITFLVILVAISIAGKLLTKVADFAALGFLNKLLGGLFNAIKFAFIISVLFMFINASTAASGFVISEEKKADSILYEPVASIAPLMLPHILKEVETYKEENEEDEDEPIETTPTIEEETAN</sequence>
<dbReference type="AlphaFoldDB" id="A0A5J4FY28"/>
<keyword evidence="8" id="KW-1185">Reference proteome</keyword>
<dbReference type="InterPro" id="IPR003825">
    <property type="entry name" value="Colicin-V_CvpA"/>
</dbReference>
<dbReference type="PANTHER" id="PTHR37306">
    <property type="entry name" value="COLICIN V PRODUCTION PROTEIN"/>
    <property type="match status" value="1"/>
</dbReference>
<feature type="transmembrane region" description="Helical" evidence="6">
    <location>
        <begin position="65"/>
        <end position="86"/>
    </location>
</feature>
<feature type="transmembrane region" description="Helical" evidence="6">
    <location>
        <begin position="7"/>
        <end position="25"/>
    </location>
</feature>
<protein>
    <recommendedName>
        <fullName evidence="9">Colicin V production protein</fullName>
    </recommendedName>
</protein>
<gene>
    <name evidence="7" type="ORF">ULMS_05240</name>
</gene>
<evidence type="ECO:0008006" key="9">
    <source>
        <dbReference type="Google" id="ProtNLM"/>
    </source>
</evidence>
<keyword evidence="4 6" id="KW-0472">Membrane</keyword>
<dbReference type="GO" id="GO:0016020">
    <property type="term" value="C:membrane"/>
    <property type="evidence" value="ECO:0007669"/>
    <property type="project" value="UniProtKB-SubCell"/>
</dbReference>
<accession>A0A5J4FY28</accession>
<dbReference type="PANTHER" id="PTHR37306:SF1">
    <property type="entry name" value="COLICIN V PRODUCTION PROTEIN"/>
    <property type="match status" value="1"/>
</dbReference>
<feature type="transmembrane region" description="Helical" evidence="6">
    <location>
        <begin position="106"/>
        <end position="133"/>
    </location>
</feature>
<evidence type="ECO:0000256" key="4">
    <source>
        <dbReference type="ARBA" id="ARBA00023136"/>
    </source>
</evidence>
<keyword evidence="2 6" id="KW-0812">Transmembrane</keyword>
<dbReference type="Pfam" id="PF02674">
    <property type="entry name" value="Colicin_V"/>
    <property type="match status" value="1"/>
</dbReference>
<evidence type="ECO:0000256" key="2">
    <source>
        <dbReference type="ARBA" id="ARBA00022692"/>
    </source>
</evidence>
<feature type="transmembrane region" description="Helical" evidence="6">
    <location>
        <begin position="31"/>
        <end position="53"/>
    </location>
</feature>
<proteinExistence type="predicted"/>
<feature type="region of interest" description="Disordered" evidence="5">
    <location>
        <begin position="165"/>
        <end position="189"/>
    </location>
</feature>
<comment type="caution">
    <text evidence="7">The sequence shown here is derived from an EMBL/GenBank/DDBJ whole genome shotgun (WGS) entry which is preliminary data.</text>
</comment>
<dbReference type="RefSeq" id="WP_151892952.1">
    <property type="nucleotide sequence ID" value="NZ_BKCF01000001.1"/>
</dbReference>
<evidence type="ECO:0000313" key="7">
    <source>
        <dbReference type="EMBL" id="GEQ85016.1"/>
    </source>
</evidence>
<dbReference type="Proteomes" id="UP000326994">
    <property type="component" value="Unassembled WGS sequence"/>
</dbReference>
<comment type="subcellular location">
    <subcellularLocation>
        <location evidence="1">Membrane</location>
        <topology evidence="1">Multi-pass membrane protein</topology>
    </subcellularLocation>
</comment>